<evidence type="ECO:0000256" key="1">
    <source>
        <dbReference type="SAM" id="MobiDB-lite"/>
    </source>
</evidence>
<gene>
    <name evidence="2" type="ORF">COCCADRAFT_81208</name>
</gene>
<dbReference type="Proteomes" id="UP000053841">
    <property type="component" value="Unassembled WGS sequence"/>
</dbReference>
<dbReference type="HOGENOM" id="CLU_1885412_0_0_1"/>
<keyword evidence="3" id="KW-1185">Reference proteome</keyword>
<dbReference type="GeneID" id="19151125"/>
<name>W6YII0_COCC2</name>
<dbReference type="RefSeq" id="XP_007706580.1">
    <property type="nucleotide sequence ID" value="XM_007708390.1"/>
</dbReference>
<dbReference type="EMBL" id="KI964538">
    <property type="protein sequence ID" value="EUC39117.1"/>
    <property type="molecule type" value="Genomic_DNA"/>
</dbReference>
<dbReference type="KEGG" id="bze:COCCADRAFT_81208"/>
<organism evidence="2 3">
    <name type="scientific">Cochliobolus carbonum (strain 26-R-13)</name>
    <name type="common">Maize leaf spot fungus</name>
    <name type="synonym">Bipolaris zeicola</name>
    <dbReference type="NCBI Taxonomy" id="930089"/>
    <lineage>
        <taxon>Eukaryota</taxon>
        <taxon>Fungi</taxon>
        <taxon>Dikarya</taxon>
        <taxon>Ascomycota</taxon>
        <taxon>Pezizomycotina</taxon>
        <taxon>Dothideomycetes</taxon>
        <taxon>Pleosporomycetidae</taxon>
        <taxon>Pleosporales</taxon>
        <taxon>Pleosporineae</taxon>
        <taxon>Pleosporaceae</taxon>
        <taxon>Bipolaris</taxon>
    </lineage>
</organism>
<evidence type="ECO:0000313" key="3">
    <source>
        <dbReference type="Proteomes" id="UP000053841"/>
    </source>
</evidence>
<dbReference type="AlphaFoldDB" id="W6YII0"/>
<accession>W6YII0</accession>
<feature type="region of interest" description="Disordered" evidence="1">
    <location>
        <begin position="37"/>
        <end position="56"/>
    </location>
</feature>
<evidence type="ECO:0000313" key="2">
    <source>
        <dbReference type="EMBL" id="EUC39117.1"/>
    </source>
</evidence>
<protein>
    <submittedName>
        <fullName evidence="2">Uncharacterized protein</fullName>
    </submittedName>
</protein>
<sequence>LRGAGGVRSRISASAATAADGELGTVPNRSRLCEGSPANWAAAQSQRGSLKADGAAASPCPWAGRAALLMHMRMHWMMQLQMQMDKETQTIPLSSMAKVLGRHTPRGRSTQGRVIFRRQHPVLYTPLATKSSRLR</sequence>
<feature type="non-terminal residue" evidence="2">
    <location>
        <position position="1"/>
    </location>
</feature>
<reference evidence="2 3" key="1">
    <citation type="journal article" date="2013" name="PLoS Genet.">
        <title>Comparative genome structure, secondary metabolite, and effector coding capacity across Cochliobolus pathogens.</title>
        <authorList>
            <person name="Condon B.J."/>
            <person name="Leng Y."/>
            <person name="Wu D."/>
            <person name="Bushley K.E."/>
            <person name="Ohm R.A."/>
            <person name="Otillar R."/>
            <person name="Martin J."/>
            <person name="Schackwitz W."/>
            <person name="Grimwood J."/>
            <person name="MohdZainudin N."/>
            <person name="Xue C."/>
            <person name="Wang R."/>
            <person name="Manning V.A."/>
            <person name="Dhillon B."/>
            <person name="Tu Z.J."/>
            <person name="Steffenson B.J."/>
            <person name="Salamov A."/>
            <person name="Sun H."/>
            <person name="Lowry S."/>
            <person name="LaButti K."/>
            <person name="Han J."/>
            <person name="Copeland A."/>
            <person name="Lindquist E."/>
            <person name="Barry K."/>
            <person name="Schmutz J."/>
            <person name="Baker S.E."/>
            <person name="Ciuffetti L.M."/>
            <person name="Grigoriev I.V."/>
            <person name="Zhong S."/>
            <person name="Turgeon B.G."/>
        </authorList>
    </citation>
    <scope>NUCLEOTIDE SEQUENCE [LARGE SCALE GENOMIC DNA]</scope>
    <source>
        <strain evidence="2 3">26-R-13</strain>
    </source>
</reference>
<proteinExistence type="predicted"/>